<evidence type="ECO:0000259" key="2">
    <source>
        <dbReference type="PROSITE" id="PS50943"/>
    </source>
</evidence>
<evidence type="ECO:0000313" key="4">
    <source>
        <dbReference type="Proteomes" id="UP001519535"/>
    </source>
</evidence>
<gene>
    <name evidence="3" type="ORF">KIH27_18525</name>
</gene>
<dbReference type="RefSeq" id="WP_214094442.1">
    <property type="nucleotide sequence ID" value="NZ_JAHCLR010000050.1"/>
</dbReference>
<dbReference type="InterPro" id="IPR050807">
    <property type="entry name" value="TransReg_Diox_bact_type"/>
</dbReference>
<dbReference type="SMART" id="SM00530">
    <property type="entry name" value="HTH_XRE"/>
    <property type="match status" value="1"/>
</dbReference>
<dbReference type="PANTHER" id="PTHR46797">
    <property type="entry name" value="HTH-TYPE TRANSCRIPTIONAL REGULATOR"/>
    <property type="match status" value="1"/>
</dbReference>
<keyword evidence="4" id="KW-1185">Reference proteome</keyword>
<accession>A0ABS5RMQ9</accession>
<dbReference type="CDD" id="cd00093">
    <property type="entry name" value="HTH_XRE"/>
    <property type="match status" value="1"/>
</dbReference>
<dbReference type="PANTHER" id="PTHR46797:SF1">
    <property type="entry name" value="METHYLPHOSPHONATE SYNTHASE"/>
    <property type="match status" value="1"/>
</dbReference>
<dbReference type="SUPFAM" id="SSF47413">
    <property type="entry name" value="lambda repressor-like DNA-binding domains"/>
    <property type="match status" value="1"/>
</dbReference>
<dbReference type="PROSITE" id="PS50943">
    <property type="entry name" value="HTH_CROC1"/>
    <property type="match status" value="1"/>
</dbReference>
<dbReference type="Gene3D" id="1.10.260.40">
    <property type="entry name" value="lambda repressor-like DNA-binding domains"/>
    <property type="match status" value="1"/>
</dbReference>
<dbReference type="Proteomes" id="UP001519535">
    <property type="component" value="Unassembled WGS sequence"/>
</dbReference>
<name>A0ABS5RMQ9_9MYCO</name>
<proteinExistence type="predicted"/>
<dbReference type="InterPro" id="IPR010982">
    <property type="entry name" value="Lambda_DNA-bd_dom_sf"/>
</dbReference>
<dbReference type="EMBL" id="JAHCLR010000050">
    <property type="protein sequence ID" value="MBS9535585.1"/>
    <property type="molecule type" value="Genomic_DNA"/>
</dbReference>
<sequence length="85" mass="9412">MYQQQPHSDDEMILLRVIGKRVELYRELAGMSQRELAEESGVGRSSLRQIEQGVHNPRLLTLARIAQAADTTVAQLLEPPAGTGD</sequence>
<reference evidence="3 4" key="1">
    <citation type="submission" date="2021-05" db="EMBL/GenBank/DDBJ databases">
        <title>Mycobacterium acidophilum sp. nov., an extremely acid-tolerant member of the genus Mycobacterium.</title>
        <authorList>
            <person name="Xia J."/>
        </authorList>
    </citation>
    <scope>NUCLEOTIDE SEQUENCE [LARGE SCALE GENOMIC DNA]</scope>
    <source>
        <strain evidence="3 4">M1</strain>
    </source>
</reference>
<evidence type="ECO:0000256" key="1">
    <source>
        <dbReference type="ARBA" id="ARBA00023125"/>
    </source>
</evidence>
<dbReference type="Pfam" id="PF01381">
    <property type="entry name" value="HTH_3"/>
    <property type="match status" value="1"/>
</dbReference>
<evidence type="ECO:0000313" key="3">
    <source>
        <dbReference type="EMBL" id="MBS9535585.1"/>
    </source>
</evidence>
<protein>
    <submittedName>
        <fullName evidence="3">Helix-turn-helix transcriptional regulator</fullName>
    </submittedName>
</protein>
<organism evidence="3 4">
    <name type="scientific">Mycolicibacter acidiphilus</name>
    <dbReference type="NCBI Taxonomy" id="2835306"/>
    <lineage>
        <taxon>Bacteria</taxon>
        <taxon>Bacillati</taxon>
        <taxon>Actinomycetota</taxon>
        <taxon>Actinomycetes</taxon>
        <taxon>Mycobacteriales</taxon>
        <taxon>Mycobacteriaceae</taxon>
        <taxon>Mycolicibacter</taxon>
    </lineage>
</organism>
<keyword evidence="1" id="KW-0238">DNA-binding</keyword>
<dbReference type="InterPro" id="IPR001387">
    <property type="entry name" value="Cro/C1-type_HTH"/>
</dbReference>
<feature type="domain" description="HTH cro/C1-type" evidence="2">
    <location>
        <begin position="22"/>
        <end position="76"/>
    </location>
</feature>
<comment type="caution">
    <text evidence="3">The sequence shown here is derived from an EMBL/GenBank/DDBJ whole genome shotgun (WGS) entry which is preliminary data.</text>
</comment>